<evidence type="ECO:0000313" key="2">
    <source>
        <dbReference type="EMBL" id="GAA4323470.1"/>
    </source>
</evidence>
<name>A0ABP8GFH8_9BACT</name>
<dbReference type="Proteomes" id="UP001501725">
    <property type="component" value="Unassembled WGS sequence"/>
</dbReference>
<sequence>MMPTATQPQKKMLRKSAPGKEKRASHCPNTLYHAQVVAPLQKRCGRKKETHFVYGQHISGTENVFLMLNTLTVFLPVVDYLLPGTAIACADNDGSFAACEKYEARHG</sequence>
<dbReference type="RefSeq" id="WP_345253927.1">
    <property type="nucleotide sequence ID" value="NZ_BAABGY010000004.1"/>
</dbReference>
<dbReference type="EMBL" id="BAABGY010000004">
    <property type="protein sequence ID" value="GAA4323470.1"/>
    <property type="molecule type" value="Genomic_DNA"/>
</dbReference>
<proteinExistence type="predicted"/>
<reference evidence="3" key="1">
    <citation type="journal article" date="2019" name="Int. J. Syst. Evol. Microbiol.">
        <title>The Global Catalogue of Microorganisms (GCM) 10K type strain sequencing project: providing services to taxonomists for standard genome sequencing and annotation.</title>
        <authorList>
            <consortium name="The Broad Institute Genomics Platform"/>
            <consortium name="The Broad Institute Genome Sequencing Center for Infectious Disease"/>
            <person name="Wu L."/>
            <person name="Ma J."/>
        </authorList>
    </citation>
    <scope>NUCLEOTIDE SEQUENCE [LARGE SCALE GENOMIC DNA]</scope>
    <source>
        <strain evidence="3">JCM 17919</strain>
    </source>
</reference>
<organism evidence="2 3">
    <name type="scientific">Flaviaesturariibacter amylovorans</name>
    <dbReference type="NCBI Taxonomy" id="1084520"/>
    <lineage>
        <taxon>Bacteria</taxon>
        <taxon>Pseudomonadati</taxon>
        <taxon>Bacteroidota</taxon>
        <taxon>Chitinophagia</taxon>
        <taxon>Chitinophagales</taxon>
        <taxon>Chitinophagaceae</taxon>
        <taxon>Flaviaestuariibacter</taxon>
    </lineage>
</organism>
<evidence type="ECO:0008006" key="4">
    <source>
        <dbReference type="Google" id="ProtNLM"/>
    </source>
</evidence>
<feature type="region of interest" description="Disordered" evidence="1">
    <location>
        <begin position="1"/>
        <end position="25"/>
    </location>
</feature>
<evidence type="ECO:0000313" key="3">
    <source>
        <dbReference type="Proteomes" id="UP001501725"/>
    </source>
</evidence>
<gene>
    <name evidence="2" type="ORF">GCM10023184_10310</name>
</gene>
<protein>
    <recommendedName>
        <fullName evidence="4">Transposase</fullName>
    </recommendedName>
</protein>
<evidence type="ECO:0000256" key="1">
    <source>
        <dbReference type="SAM" id="MobiDB-lite"/>
    </source>
</evidence>
<accession>A0ABP8GFH8</accession>
<comment type="caution">
    <text evidence="2">The sequence shown here is derived from an EMBL/GenBank/DDBJ whole genome shotgun (WGS) entry which is preliminary data.</text>
</comment>
<keyword evidence="3" id="KW-1185">Reference proteome</keyword>